<organism evidence="1 2">
    <name type="scientific">Panagrolaimus sp. PS1159</name>
    <dbReference type="NCBI Taxonomy" id="55785"/>
    <lineage>
        <taxon>Eukaryota</taxon>
        <taxon>Metazoa</taxon>
        <taxon>Ecdysozoa</taxon>
        <taxon>Nematoda</taxon>
        <taxon>Chromadorea</taxon>
        <taxon>Rhabditida</taxon>
        <taxon>Tylenchina</taxon>
        <taxon>Panagrolaimomorpha</taxon>
        <taxon>Panagrolaimoidea</taxon>
        <taxon>Panagrolaimidae</taxon>
        <taxon>Panagrolaimus</taxon>
    </lineage>
</organism>
<proteinExistence type="predicted"/>
<name>A0AC35G8K2_9BILA</name>
<protein>
    <submittedName>
        <fullName evidence="2">G-protein coupled receptors family 1 profile domain-containing protein</fullName>
    </submittedName>
</protein>
<accession>A0AC35G8K2</accession>
<sequence>MFVVLLAIDRYFAMCKSHWCSRYRTYRIAIGISIIAWFLSIFAATPLYAFSEVVLLRYRFVDKVQKLCIAKWPSSESAKYYITFSSVLIFALPLALIVFCYYHIINKLREALKGSKRLHRTRSSRAPYHRVTRLVLWVVVFHVICWSPFWLFNVFSSVFGLRISTQFDRIIINVLHLLPYFNCALNPILYAFHAENFRTAIKSLFTKQAPRSPTEAEDSRIHGNGTIRSLKSKKSTWSRFSHQSQDVLLNNSIHRPNATSHKDSSVTVRFSRAVTPIPLDTSSMSGFEQSYKTSLSSKSVEYLPTISPSPTRKYFQYNHFTNEPKPHSNGILPDFVNRIASSYRNHNNKSTNSIPSTKLPLNKQTSVGMLLESEPIPKSIHGKVSMNSVAITLNSDDGSIPEEDEIPTQLKEEQNEKENKIIPEDIEHKTSLPSFILTNPDDVFC</sequence>
<reference evidence="2" key="1">
    <citation type="submission" date="2022-11" db="UniProtKB">
        <authorList>
            <consortium name="WormBaseParasite"/>
        </authorList>
    </citation>
    <scope>IDENTIFICATION</scope>
</reference>
<evidence type="ECO:0000313" key="1">
    <source>
        <dbReference type="Proteomes" id="UP000887580"/>
    </source>
</evidence>
<dbReference type="Proteomes" id="UP000887580">
    <property type="component" value="Unplaced"/>
</dbReference>
<evidence type="ECO:0000313" key="2">
    <source>
        <dbReference type="WBParaSite" id="PS1159_v2.g2621.t1"/>
    </source>
</evidence>
<dbReference type="WBParaSite" id="PS1159_v2.g2621.t1">
    <property type="protein sequence ID" value="PS1159_v2.g2621.t1"/>
    <property type="gene ID" value="PS1159_v2.g2621"/>
</dbReference>